<dbReference type="KEGG" id="paln:B0W48_02715"/>
<name>A0A1Q2GUK0_9GAMM</name>
<gene>
    <name evidence="1" type="ORF">B0W48_02715</name>
</gene>
<evidence type="ECO:0000313" key="1">
    <source>
        <dbReference type="EMBL" id="AQP98803.1"/>
    </source>
</evidence>
<dbReference type="AlphaFoldDB" id="A0A1Q2GUK0"/>
<proteinExistence type="predicted"/>
<organism evidence="1 2">
    <name type="scientific">Pseudoalteromonas aliena</name>
    <dbReference type="NCBI Taxonomy" id="247523"/>
    <lineage>
        <taxon>Bacteria</taxon>
        <taxon>Pseudomonadati</taxon>
        <taxon>Pseudomonadota</taxon>
        <taxon>Gammaproteobacteria</taxon>
        <taxon>Alteromonadales</taxon>
        <taxon>Pseudoalteromonadaceae</taxon>
        <taxon>Pseudoalteromonas</taxon>
    </lineage>
</organism>
<accession>A0A1Q2GUK0</accession>
<dbReference type="RefSeq" id="WP_077535527.1">
    <property type="nucleotide sequence ID" value="NZ_CANLYY010000017.1"/>
</dbReference>
<protein>
    <submittedName>
        <fullName evidence="1">Uncharacterized protein</fullName>
    </submittedName>
</protein>
<evidence type="ECO:0000313" key="2">
    <source>
        <dbReference type="Proteomes" id="UP000188243"/>
    </source>
</evidence>
<dbReference type="Proteomes" id="UP000188243">
    <property type="component" value="Chromosome"/>
</dbReference>
<dbReference type="EMBL" id="CP019628">
    <property type="protein sequence ID" value="AQP98803.1"/>
    <property type="molecule type" value="Genomic_DNA"/>
</dbReference>
<sequence length="117" mass="13419">MVETSINIKRANLQARQWPSMNVLSNKTKKIIGLLFKSDQAKIVEKILSDDCPRSISSCNDWEAEFLERIWISVLKISSGDMKKFESAVKLANTDYRDLFMAAGFGYDSEAHKKWKI</sequence>
<reference evidence="1 2" key="1">
    <citation type="submission" date="2017-02" db="EMBL/GenBank/DDBJ databases">
        <title>Complete genome sequence of the cold-active Pseudoalteromonas aliena strain EH1 isolated from Arctic seawater.</title>
        <authorList>
            <person name="Kim E."/>
            <person name="Heo E."/>
            <person name="Kim H."/>
            <person name="Kim D."/>
        </authorList>
    </citation>
    <scope>NUCLEOTIDE SEQUENCE [LARGE SCALE GENOMIC DNA]</scope>
    <source>
        <strain evidence="1 2">EH1</strain>
    </source>
</reference>